<evidence type="ECO:0000256" key="1">
    <source>
        <dbReference type="ARBA" id="ARBA00001974"/>
    </source>
</evidence>
<dbReference type="SUPFAM" id="SSF51905">
    <property type="entry name" value="FAD/NAD(P)-binding domain"/>
    <property type="match status" value="1"/>
</dbReference>
<reference evidence="8 9" key="1">
    <citation type="submission" date="2015-01" db="EMBL/GenBank/DDBJ databases">
        <title>The Genome Sequence of Exophiala xenobiotica CBS118157.</title>
        <authorList>
            <consortium name="The Broad Institute Genomics Platform"/>
            <person name="Cuomo C."/>
            <person name="de Hoog S."/>
            <person name="Gorbushina A."/>
            <person name="Stielow B."/>
            <person name="Teixiera M."/>
            <person name="Abouelleil A."/>
            <person name="Chapman S.B."/>
            <person name="Priest M."/>
            <person name="Young S.K."/>
            <person name="Wortman J."/>
            <person name="Nusbaum C."/>
            <person name="Birren B."/>
        </authorList>
    </citation>
    <scope>NUCLEOTIDE SEQUENCE [LARGE SCALE GENOMIC DNA]</scope>
    <source>
        <strain evidence="8 9">CBS 118157</strain>
    </source>
</reference>
<feature type="domain" description="FAD dependent oxidoreductase" evidence="7">
    <location>
        <begin position="7"/>
        <end position="437"/>
    </location>
</feature>
<dbReference type="Proteomes" id="UP000054342">
    <property type="component" value="Unassembled WGS sequence"/>
</dbReference>
<comment type="similarity">
    <text evidence="2">Belongs to the MSOX/MTOX family.</text>
</comment>
<dbReference type="InterPro" id="IPR006076">
    <property type="entry name" value="FAD-dep_OxRdtase"/>
</dbReference>
<dbReference type="PANTHER" id="PTHR10961">
    <property type="entry name" value="PEROXISOMAL SARCOSINE OXIDASE"/>
    <property type="match status" value="1"/>
</dbReference>
<proteinExistence type="inferred from homology"/>
<evidence type="ECO:0000313" key="8">
    <source>
        <dbReference type="EMBL" id="KIW56003.1"/>
    </source>
</evidence>
<dbReference type="RefSeq" id="XP_013316587.1">
    <property type="nucleotide sequence ID" value="XM_013461133.1"/>
</dbReference>
<dbReference type="InterPro" id="IPR036188">
    <property type="entry name" value="FAD/NAD-bd_sf"/>
</dbReference>
<dbReference type="EMBL" id="KN847319">
    <property type="protein sequence ID" value="KIW56003.1"/>
    <property type="molecule type" value="Genomic_DNA"/>
</dbReference>
<dbReference type="GeneID" id="25326614"/>
<keyword evidence="9" id="KW-1185">Reference proteome</keyword>
<dbReference type="AlphaFoldDB" id="A0A0D2EKS3"/>
<dbReference type="HOGENOM" id="CLU_007884_0_0_1"/>
<dbReference type="InterPro" id="IPR045170">
    <property type="entry name" value="MTOX"/>
</dbReference>
<evidence type="ECO:0000256" key="5">
    <source>
        <dbReference type="ARBA" id="ARBA00023002"/>
    </source>
</evidence>
<evidence type="ECO:0000256" key="4">
    <source>
        <dbReference type="ARBA" id="ARBA00022827"/>
    </source>
</evidence>
<dbReference type="Gene3D" id="3.30.9.10">
    <property type="entry name" value="D-Amino Acid Oxidase, subunit A, domain 2"/>
    <property type="match status" value="1"/>
</dbReference>
<keyword evidence="3" id="KW-0285">Flavoprotein</keyword>
<evidence type="ECO:0000256" key="6">
    <source>
        <dbReference type="SAM" id="MobiDB-lite"/>
    </source>
</evidence>
<evidence type="ECO:0000313" key="9">
    <source>
        <dbReference type="Proteomes" id="UP000054342"/>
    </source>
</evidence>
<evidence type="ECO:0000256" key="3">
    <source>
        <dbReference type="ARBA" id="ARBA00022630"/>
    </source>
</evidence>
<keyword evidence="5" id="KW-0560">Oxidoreductase</keyword>
<name>A0A0D2EKS3_9EURO</name>
<feature type="compositionally biased region" description="Polar residues" evidence="6">
    <location>
        <begin position="488"/>
        <end position="501"/>
    </location>
</feature>
<keyword evidence="4" id="KW-0274">FAD</keyword>
<feature type="region of interest" description="Disordered" evidence="6">
    <location>
        <begin position="463"/>
        <end position="501"/>
    </location>
</feature>
<comment type="cofactor">
    <cofactor evidence="1">
        <name>FAD</name>
        <dbReference type="ChEBI" id="CHEBI:57692"/>
    </cofactor>
</comment>
<dbReference type="GO" id="GO:0050660">
    <property type="term" value="F:flavin adenine dinucleotide binding"/>
    <property type="evidence" value="ECO:0007669"/>
    <property type="project" value="InterPro"/>
</dbReference>
<dbReference type="Pfam" id="PF01266">
    <property type="entry name" value="DAO"/>
    <property type="match status" value="1"/>
</dbReference>
<dbReference type="GO" id="GO:0008115">
    <property type="term" value="F:sarcosine oxidase activity"/>
    <property type="evidence" value="ECO:0007669"/>
    <property type="project" value="TreeGrafter"/>
</dbReference>
<evidence type="ECO:0000259" key="7">
    <source>
        <dbReference type="Pfam" id="PF01266"/>
    </source>
</evidence>
<dbReference type="Gene3D" id="3.50.50.60">
    <property type="entry name" value="FAD/NAD(P)-binding domain"/>
    <property type="match status" value="1"/>
</dbReference>
<dbReference type="STRING" id="348802.A0A0D2EKS3"/>
<dbReference type="OrthoDB" id="2219495at2759"/>
<evidence type="ECO:0000256" key="2">
    <source>
        <dbReference type="ARBA" id="ARBA00010989"/>
    </source>
</evidence>
<gene>
    <name evidence="8" type="ORF">PV05_04706</name>
</gene>
<dbReference type="PANTHER" id="PTHR10961:SF15">
    <property type="entry name" value="FAD DEPENDENT OXIDOREDUCTASE DOMAIN-CONTAINING PROTEIN"/>
    <property type="match status" value="1"/>
</dbReference>
<protein>
    <recommendedName>
        <fullName evidence="7">FAD dependent oxidoreductase domain-containing protein</fullName>
    </recommendedName>
</protein>
<feature type="compositionally biased region" description="Basic and acidic residues" evidence="6">
    <location>
        <begin position="472"/>
        <end position="487"/>
    </location>
</feature>
<organism evidence="8 9">
    <name type="scientific">Exophiala xenobiotica</name>
    <dbReference type="NCBI Taxonomy" id="348802"/>
    <lineage>
        <taxon>Eukaryota</taxon>
        <taxon>Fungi</taxon>
        <taxon>Dikarya</taxon>
        <taxon>Ascomycota</taxon>
        <taxon>Pezizomycotina</taxon>
        <taxon>Eurotiomycetes</taxon>
        <taxon>Chaetothyriomycetidae</taxon>
        <taxon>Chaetothyriales</taxon>
        <taxon>Herpotrichiellaceae</taxon>
        <taxon>Exophiala</taxon>
    </lineage>
</organism>
<accession>A0A0D2EKS3</accession>
<sequence>MISHDSKIIIVGAGVFGLSTALWLARAGYKNISVFDRCAFDVNYYNPLDGCDGASADINKIFRTGYGTEQEYQALAIAAREIWLAWNQEIKESSPSELPPGITPEDKVLDLCGNFFLAEGPELRVFYKDSLSSMEKTAPESRALQFVKGNIEDEERLRKIDPRWVKTFHALDGINDNNTNGFFDIQGGVTLADKACTYARFLCEKAGVKFVLGSPQGKLQSLIVEQVGSEKKVTGITTADGQSHQADIVIVACGGWTATVIPEAHRTVETTAGTLMFIDVPKTRKDIWDKFNSKNFPAWSYRRGEGDETSRYYQGGGFPITRQGRLKFGFRGRKFTNFQNHPTAPNLRVSTPRTKYTEDTINTVPLYGLKLVKEVIGKAFPELAEFGFTDTRLCWYTDSIDNNFVIDYVPGYTDSLFICSGGSGHGFKFLPILGKHVKNQLERVPDQFTHLWKWRAAEHDKECNGLEQGESGPREMSKIQMAERKESQPPQGSTAQHCPTG</sequence>